<evidence type="ECO:0000313" key="2">
    <source>
        <dbReference type="EMBL" id="MFC6951505.1"/>
    </source>
</evidence>
<reference evidence="2 3" key="1">
    <citation type="journal article" date="2019" name="Int. J. Syst. Evol. Microbiol.">
        <title>The Global Catalogue of Microorganisms (GCM) 10K type strain sequencing project: providing services to taxonomists for standard genome sequencing and annotation.</title>
        <authorList>
            <consortium name="The Broad Institute Genomics Platform"/>
            <consortium name="The Broad Institute Genome Sequencing Center for Infectious Disease"/>
            <person name="Wu L."/>
            <person name="Ma J."/>
        </authorList>
    </citation>
    <scope>NUCLEOTIDE SEQUENCE [LARGE SCALE GENOMIC DNA]</scope>
    <source>
        <strain evidence="2 3">GX26</strain>
    </source>
</reference>
<dbReference type="Proteomes" id="UP001596395">
    <property type="component" value="Unassembled WGS sequence"/>
</dbReference>
<name>A0ABD5V7G9_9EURY</name>
<accession>A0ABD5V7G9</accession>
<protein>
    <submittedName>
        <fullName evidence="2">Uncharacterized protein</fullName>
    </submittedName>
</protein>
<organism evidence="2 3">
    <name type="scientific">Halorubellus litoreus</name>
    <dbReference type="NCBI Taxonomy" id="755308"/>
    <lineage>
        <taxon>Archaea</taxon>
        <taxon>Methanobacteriati</taxon>
        <taxon>Methanobacteriota</taxon>
        <taxon>Stenosarchaea group</taxon>
        <taxon>Halobacteria</taxon>
        <taxon>Halobacteriales</taxon>
        <taxon>Halorubellaceae</taxon>
        <taxon>Halorubellus</taxon>
    </lineage>
</organism>
<sequence length="185" mass="19366">MWERTAWRRWRRWRGLPRWRPALAVALVVAGAWLAVAFVPHAVGGFGDDPVVTDPGPPPSVEAFQEEPRKRYRNRVANRVVAFAPVVIPAVGAFAAFAAVGRRERSSWVVAPSVAVGAFVGCVVGYGAFVAVVAQAYAAIPGGYLVASYPPTVSVAGVLANALGVGVATAVGAFIAGVAATSDRW</sequence>
<gene>
    <name evidence="2" type="ORF">ACFQGB_01395</name>
</gene>
<keyword evidence="1" id="KW-1133">Transmembrane helix</keyword>
<feature type="transmembrane region" description="Helical" evidence="1">
    <location>
        <begin position="158"/>
        <end position="180"/>
    </location>
</feature>
<evidence type="ECO:0000256" key="1">
    <source>
        <dbReference type="SAM" id="Phobius"/>
    </source>
</evidence>
<dbReference type="EMBL" id="JBHSXN010000001">
    <property type="protein sequence ID" value="MFC6951505.1"/>
    <property type="molecule type" value="Genomic_DNA"/>
</dbReference>
<feature type="transmembrane region" description="Helical" evidence="1">
    <location>
        <begin position="113"/>
        <end position="138"/>
    </location>
</feature>
<proteinExistence type="predicted"/>
<keyword evidence="3" id="KW-1185">Reference proteome</keyword>
<keyword evidence="1" id="KW-0472">Membrane</keyword>
<dbReference type="AlphaFoldDB" id="A0ABD5V7G9"/>
<feature type="transmembrane region" description="Helical" evidence="1">
    <location>
        <begin position="80"/>
        <end position="101"/>
    </location>
</feature>
<feature type="transmembrane region" description="Helical" evidence="1">
    <location>
        <begin position="21"/>
        <end position="43"/>
    </location>
</feature>
<dbReference type="RefSeq" id="WP_336348537.1">
    <property type="nucleotide sequence ID" value="NZ_JAZAQL010000001.1"/>
</dbReference>
<comment type="caution">
    <text evidence="2">The sequence shown here is derived from an EMBL/GenBank/DDBJ whole genome shotgun (WGS) entry which is preliminary data.</text>
</comment>
<keyword evidence="1" id="KW-0812">Transmembrane</keyword>
<evidence type="ECO:0000313" key="3">
    <source>
        <dbReference type="Proteomes" id="UP001596395"/>
    </source>
</evidence>